<evidence type="ECO:0008006" key="3">
    <source>
        <dbReference type="Google" id="ProtNLM"/>
    </source>
</evidence>
<name>A0ABV6T7V4_9RHOB</name>
<reference evidence="1 2" key="1">
    <citation type="submission" date="2024-09" db="EMBL/GenBank/DDBJ databases">
        <authorList>
            <person name="Sun Q."/>
            <person name="Mori K."/>
        </authorList>
    </citation>
    <scope>NUCLEOTIDE SEQUENCE [LARGE SCALE GENOMIC DNA]</scope>
    <source>
        <strain evidence="1 2">KCTC 42086</strain>
    </source>
</reference>
<evidence type="ECO:0000313" key="1">
    <source>
        <dbReference type="EMBL" id="MFC0813352.1"/>
    </source>
</evidence>
<comment type="caution">
    <text evidence="1">The sequence shown here is derived from an EMBL/GenBank/DDBJ whole genome shotgun (WGS) entry which is preliminary data.</text>
</comment>
<dbReference type="Proteomes" id="UP001589920">
    <property type="component" value="Unassembled WGS sequence"/>
</dbReference>
<evidence type="ECO:0000313" key="2">
    <source>
        <dbReference type="Proteomes" id="UP001589920"/>
    </source>
</evidence>
<dbReference type="InterPro" id="IPR029060">
    <property type="entry name" value="PIN-like_dom_sf"/>
</dbReference>
<sequence length="72" mass="8099">MEQILLDTNFVSVLFDPRRPSFAAVHGRAQAFAQSDLVYLSSIVLAELRFGMEAAQRARQDVSHIRHTLTQA</sequence>
<dbReference type="RefSeq" id="WP_394321374.1">
    <property type="nucleotide sequence ID" value="NZ_JBHMQU010000083.1"/>
</dbReference>
<protein>
    <recommendedName>
        <fullName evidence="3">PIN domain-containing protein</fullName>
    </recommendedName>
</protein>
<accession>A0ABV6T7V4</accession>
<dbReference type="EMBL" id="JBHMQU010000083">
    <property type="protein sequence ID" value="MFC0813352.1"/>
    <property type="molecule type" value="Genomic_DNA"/>
</dbReference>
<dbReference type="Gene3D" id="3.40.50.1010">
    <property type="entry name" value="5'-nuclease"/>
    <property type="match status" value="1"/>
</dbReference>
<organism evidence="1 2">
    <name type="scientific">Paracoccus panacisoli</name>
    <dbReference type="NCBI Taxonomy" id="1510163"/>
    <lineage>
        <taxon>Bacteria</taxon>
        <taxon>Pseudomonadati</taxon>
        <taxon>Pseudomonadota</taxon>
        <taxon>Alphaproteobacteria</taxon>
        <taxon>Rhodobacterales</taxon>
        <taxon>Paracoccaceae</taxon>
        <taxon>Paracoccus</taxon>
    </lineage>
</organism>
<gene>
    <name evidence="1" type="ORF">ACFHYO_14705</name>
</gene>
<proteinExistence type="predicted"/>
<dbReference type="SUPFAM" id="SSF88723">
    <property type="entry name" value="PIN domain-like"/>
    <property type="match status" value="1"/>
</dbReference>
<keyword evidence="2" id="KW-1185">Reference proteome</keyword>